<proteinExistence type="predicted"/>
<keyword evidence="2" id="KW-1185">Reference proteome</keyword>
<evidence type="ECO:0000313" key="2">
    <source>
        <dbReference type="Proteomes" id="UP001162992"/>
    </source>
</evidence>
<reference evidence="2" key="1">
    <citation type="journal article" date="2024" name="Proc. Natl. Acad. Sci. U.S.A.">
        <title>Extraordinary preservation of gene collinearity over three hundred million years revealed in homosporous lycophytes.</title>
        <authorList>
            <person name="Li C."/>
            <person name="Wickell D."/>
            <person name="Kuo L.Y."/>
            <person name="Chen X."/>
            <person name="Nie B."/>
            <person name="Liao X."/>
            <person name="Peng D."/>
            <person name="Ji J."/>
            <person name="Jenkins J."/>
            <person name="Williams M."/>
            <person name="Shu S."/>
            <person name="Plott C."/>
            <person name="Barry K."/>
            <person name="Rajasekar S."/>
            <person name="Grimwood J."/>
            <person name="Han X."/>
            <person name="Sun S."/>
            <person name="Hou Z."/>
            <person name="He W."/>
            <person name="Dai G."/>
            <person name="Sun C."/>
            <person name="Schmutz J."/>
            <person name="Leebens-Mack J.H."/>
            <person name="Li F.W."/>
            <person name="Wang L."/>
        </authorList>
    </citation>
    <scope>NUCLEOTIDE SEQUENCE [LARGE SCALE GENOMIC DNA]</scope>
    <source>
        <strain evidence="2">cv. PW_Plant_1</strain>
    </source>
</reference>
<gene>
    <name evidence="1" type="ORF">O6H91_11G057600</name>
</gene>
<comment type="caution">
    <text evidence="1">The sequence shown here is derived from an EMBL/GenBank/DDBJ whole genome shotgun (WGS) entry which is preliminary data.</text>
</comment>
<dbReference type="Proteomes" id="UP001162992">
    <property type="component" value="Chromosome 11"/>
</dbReference>
<organism evidence="1 2">
    <name type="scientific">Diphasiastrum complanatum</name>
    <name type="common">Issler's clubmoss</name>
    <name type="synonym">Lycopodium complanatum</name>
    <dbReference type="NCBI Taxonomy" id="34168"/>
    <lineage>
        <taxon>Eukaryota</taxon>
        <taxon>Viridiplantae</taxon>
        <taxon>Streptophyta</taxon>
        <taxon>Embryophyta</taxon>
        <taxon>Tracheophyta</taxon>
        <taxon>Lycopodiopsida</taxon>
        <taxon>Lycopodiales</taxon>
        <taxon>Lycopodiaceae</taxon>
        <taxon>Lycopodioideae</taxon>
        <taxon>Diphasiastrum</taxon>
    </lineage>
</organism>
<protein>
    <submittedName>
        <fullName evidence="1">Uncharacterized protein</fullName>
    </submittedName>
</protein>
<name>A0ACC2C9D8_DIPCM</name>
<dbReference type="EMBL" id="CM055102">
    <property type="protein sequence ID" value="KAJ7538635.1"/>
    <property type="molecule type" value="Genomic_DNA"/>
</dbReference>
<sequence length="107" mass="12513">MYYTKANSDDLEEGVHFYKRHISTKKLVGNLSDAFRKHPLQRDIAFELKSKLEVNASYRLLVRALNLKKPFLHLIIVNDDSWLEILVFSVYVLVFSLFRANGLRPCN</sequence>
<accession>A0ACC2C9D8</accession>
<evidence type="ECO:0000313" key="1">
    <source>
        <dbReference type="EMBL" id="KAJ7538635.1"/>
    </source>
</evidence>